<dbReference type="OrthoDB" id="4244404at2"/>
<reference evidence="2 3" key="1">
    <citation type="submission" date="2019-07" db="EMBL/GenBank/DDBJ databases">
        <title>complete genome sequencing of Ornithinimicrobium sp. H23M54.</title>
        <authorList>
            <person name="Bae J.-W."/>
            <person name="Lee S.-Y."/>
        </authorList>
    </citation>
    <scope>NUCLEOTIDE SEQUENCE [LARGE SCALE GENOMIC DNA]</scope>
    <source>
        <strain evidence="2 3">H23M54</strain>
    </source>
</reference>
<dbReference type="AlphaFoldDB" id="A0A516G9H4"/>
<evidence type="ECO:0000256" key="1">
    <source>
        <dbReference type="SAM" id="MobiDB-lite"/>
    </source>
</evidence>
<organism evidence="2 3">
    <name type="scientific">Ornithinimicrobium ciconiae</name>
    <dbReference type="NCBI Taxonomy" id="2594265"/>
    <lineage>
        <taxon>Bacteria</taxon>
        <taxon>Bacillati</taxon>
        <taxon>Actinomycetota</taxon>
        <taxon>Actinomycetes</taxon>
        <taxon>Micrococcales</taxon>
        <taxon>Ornithinimicrobiaceae</taxon>
        <taxon>Ornithinimicrobium</taxon>
    </lineage>
</organism>
<dbReference type="KEGG" id="orz:FNH13_07095"/>
<dbReference type="InterPro" id="IPR017211">
    <property type="entry name" value="UCP037465_Znf"/>
</dbReference>
<dbReference type="EMBL" id="CP041616">
    <property type="protein sequence ID" value="QDO88142.1"/>
    <property type="molecule type" value="Genomic_DNA"/>
</dbReference>
<keyword evidence="3" id="KW-1185">Reference proteome</keyword>
<proteinExistence type="predicted"/>
<evidence type="ECO:0000313" key="2">
    <source>
        <dbReference type="EMBL" id="QDO88142.1"/>
    </source>
</evidence>
<gene>
    <name evidence="2" type="ORF">FNH13_07095</name>
</gene>
<accession>A0A516G9H4</accession>
<dbReference type="Pfam" id="PF09947">
    <property type="entry name" value="DUF2180"/>
    <property type="match status" value="1"/>
</dbReference>
<feature type="region of interest" description="Disordered" evidence="1">
    <location>
        <begin position="71"/>
        <end position="90"/>
    </location>
</feature>
<dbReference type="Proteomes" id="UP000315395">
    <property type="component" value="Chromosome"/>
</dbReference>
<dbReference type="RefSeq" id="WP_143782817.1">
    <property type="nucleotide sequence ID" value="NZ_CP041616.1"/>
</dbReference>
<protein>
    <submittedName>
        <fullName evidence="2">DUF2180 family protein</fullName>
    </submittedName>
</protein>
<name>A0A516G9H4_9MICO</name>
<evidence type="ECO:0000313" key="3">
    <source>
        <dbReference type="Proteomes" id="UP000315395"/>
    </source>
</evidence>
<sequence>MNCWDHELGGQASVRAVAVCMHCGAGVCLEHASVRETERYRQNGVGSPSRLLPNSREISCAACAEASMNGSRTAVPGSRPHKIAAATAAR</sequence>